<protein>
    <submittedName>
        <fullName evidence="1">Uncharacterized protein</fullName>
    </submittedName>
</protein>
<dbReference type="InterPro" id="IPR011050">
    <property type="entry name" value="Pectin_lyase_fold/virulence"/>
</dbReference>
<dbReference type="EMBL" id="LC620533">
    <property type="protein sequence ID" value="BCT73565.1"/>
    <property type="molecule type" value="Genomic_DNA"/>
</dbReference>
<keyword evidence="1" id="KW-0614">Plasmid</keyword>
<sequence length="148" mass="15922">MDLSFNGGGTINLEQDLHTGSGGLIFDDSSVYEINGNNYSYKGAGINTGNSSVVNWNVKGIKGNDLHKIGEGTLNIKAMQDGNLKIGDGKVVLQAEKSFDNIYITSGKATVVIDKNNALNNENEFSGLYFSKNGGVLDLNGYDQFFKK</sequence>
<evidence type="ECO:0000313" key="1">
    <source>
        <dbReference type="EMBL" id="BCT73565.1"/>
    </source>
</evidence>
<geneLocation type="plasmid" evidence="1">
    <name>pI66</name>
</geneLocation>
<dbReference type="SUPFAM" id="SSF51126">
    <property type="entry name" value="Pectin lyase-like"/>
    <property type="match status" value="1"/>
</dbReference>
<accession>A0A811ARK0</accession>
<proteinExistence type="predicted"/>
<name>A0A811ARK0_ECOLX</name>
<dbReference type="Gene3D" id="2.160.20.20">
    <property type="match status" value="1"/>
</dbReference>
<reference evidence="1" key="1">
    <citation type="submission" date="2021-03" db="EMBL/GenBank/DDBJ databases">
        <title>Whole genome sequence of tetracycline plasmid in Escherichia coli.</title>
        <authorList>
            <person name="Usui M."/>
            <person name="Fukuda A."/>
        </authorList>
    </citation>
    <scope>NUCLEOTIDE SEQUENCE</scope>
    <source>
        <strain evidence="1">I66</strain>
        <plasmid evidence="1">pI66</plasmid>
    </source>
</reference>
<organism evidence="1">
    <name type="scientific">Escherichia coli</name>
    <dbReference type="NCBI Taxonomy" id="562"/>
    <lineage>
        <taxon>Bacteria</taxon>
        <taxon>Pseudomonadati</taxon>
        <taxon>Pseudomonadota</taxon>
        <taxon>Gammaproteobacteria</taxon>
        <taxon>Enterobacterales</taxon>
        <taxon>Enterobacteriaceae</taxon>
        <taxon>Escherichia</taxon>
    </lineage>
</organism>
<dbReference type="InterPro" id="IPR012332">
    <property type="entry name" value="Autotransporter_pectin_lyase_C"/>
</dbReference>
<dbReference type="AlphaFoldDB" id="A0A811ARK0"/>